<gene>
    <name evidence="2" type="ORF">HINF_LOCUS16446</name>
    <name evidence="1" type="ORF">HINF_LOCUS57527</name>
</gene>
<keyword evidence="3" id="KW-1185">Reference proteome</keyword>
<protein>
    <submittedName>
        <fullName evidence="2">Hypothetical_protein</fullName>
    </submittedName>
</protein>
<accession>A0AA86UYR9</accession>
<evidence type="ECO:0000313" key="3">
    <source>
        <dbReference type="Proteomes" id="UP001642409"/>
    </source>
</evidence>
<dbReference type="AlphaFoldDB" id="A0AA86UYR9"/>
<organism evidence="1">
    <name type="scientific">Hexamita inflata</name>
    <dbReference type="NCBI Taxonomy" id="28002"/>
    <lineage>
        <taxon>Eukaryota</taxon>
        <taxon>Metamonada</taxon>
        <taxon>Diplomonadida</taxon>
        <taxon>Hexamitidae</taxon>
        <taxon>Hexamitinae</taxon>
        <taxon>Hexamita</taxon>
    </lineage>
</organism>
<reference evidence="2 3" key="2">
    <citation type="submission" date="2024-07" db="EMBL/GenBank/DDBJ databases">
        <authorList>
            <person name="Akdeniz Z."/>
        </authorList>
    </citation>
    <scope>NUCLEOTIDE SEQUENCE [LARGE SCALE GENOMIC DNA]</scope>
</reference>
<dbReference type="Proteomes" id="UP001642409">
    <property type="component" value="Unassembled WGS sequence"/>
</dbReference>
<evidence type="ECO:0000313" key="2">
    <source>
        <dbReference type="EMBL" id="CAL5999912.1"/>
    </source>
</evidence>
<proteinExistence type="predicted"/>
<dbReference type="EMBL" id="CATOUU010001064">
    <property type="protein sequence ID" value="CAI9969882.1"/>
    <property type="molecule type" value="Genomic_DNA"/>
</dbReference>
<reference evidence="1" key="1">
    <citation type="submission" date="2023-06" db="EMBL/GenBank/DDBJ databases">
        <authorList>
            <person name="Kurt Z."/>
        </authorList>
    </citation>
    <scope>NUCLEOTIDE SEQUENCE</scope>
</reference>
<evidence type="ECO:0000313" key="1">
    <source>
        <dbReference type="EMBL" id="CAI9969882.1"/>
    </source>
</evidence>
<dbReference type="EMBL" id="CAXDID020000040">
    <property type="protein sequence ID" value="CAL5999912.1"/>
    <property type="molecule type" value="Genomic_DNA"/>
</dbReference>
<comment type="caution">
    <text evidence="1">The sequence shown here is derived from an EMBL/GenBank/DDBJ whole genome shotgun (WGS) entry which is preliminary data.</text>
</comment>
<name>A0AA86UYR9_9EUKA</name>
<sequence>MEALTLLQSYYIIIISVDRKLSDQDLFNCYAYCKTPVVKDQKYIVHQNNNFSPLLTVQQVLDILENVPQSCQLNDQSESEQSDDTQINTLDMEKINQQIYKNNDREADMFNVIPKNIPKVLTLENVNNILRFKCQEQILNSKKTQIIK</sequence>